<dbReference type="PANTHER" id="PTHR43094">
    <property type="entry name" value="AMINOTRANSFERASE"/>
    <property type="match status" value="1"/>
</dbReference>
<dbReference type="GeneID" id="62195886"/>
<evidence type="ECO:0008006" key="6">
    <source>
        <dbReference type="Google" id="ProtNLM"/>
    </source>
</evidence>
<dbReference type="Proteomes" id="UP000662931">
    <property type="component" value="Chromosome 2"/>
</dbReference>
<dbReference type="GO" id="GO:0030170">
    <property type="term" value="F:pyridoxal phosphate binding"/>
    <property type="evidence" value="ECO:0007669"/>
    <property type="project" value="InterPro"/>
</dbReference>
<proteinExistence type="inferred from homology"/>
<evidence type="ECO:0000313" key="5">
    <source>
        <dbReference type="Proteomes" id="UP000662931"/>
    </source>
</evidence>
<accession>A0A875S035</accession>
<dbReference type="GO" id="GO:0008483">
    <property type="term" value="F:transaminase activity"/>
    <property type="evidence" value="ECO:0007669"/>
    <property type="project" value="InterPro"/>
</dbReference>
<dbReference type="InterPro" id="IPR015421">
    <property type="entry name" value="PyrdxlP-dep_Trfase_major"/>
</dbReference>
<reference evidence="4" key="1">
    <citation type="submission" date="2020-10" db="EMBL/GenBank/DDBJ databases">
        <authorList>
            <person name="Roach M.J.R."/>
        </authorList>
    </citation>
    <scope>NUCLEOTIDE SEQUENCE</scope>
    <source>
        <strain evidence="4">CBS 1945</strain>
    </source>
</reference>
<evidence type="ECO:0000313" key="4">
    <source>
        <dbReference type="EMBL" id="QPG75141.1"/>
    </source>
</evidence>
<dbReference type="Gene3D" id="3.90.1150.10">
    <property type="entry name" value="Aspartate Aminotransferase, domain 1"/>
    <property type="match status" value="1"/>
</dbReference>
<evidence type="ECO:0000256" key="3">
    <source>
        <dbReference type="RuleBase" id="RU003560"/>
    </source>
</evidence>
<dbReference type="InterPro" id="IPR005814">
    <property type="entry name" value="Aminotrans_3"/>
</dbReference>
<dbReference type="InterPro" id="IPR015422">
    <property type="entry name" value="PyrdxlP-dep_Trfase_small"/>
</dbReference>
<keyword evidence="2 3" id="KW-0663">Pyridoxal phosphate</keyword>
<dbReference type="SUPFAM" id="SSF53383">
    <property type="entry name" value="PLP-dependent transferases"/>
    <property type="match status" value="1"/>
</dbReference>
<comment type="similarity">
    <text evidence="1 3">Belongs to the class-III pyridoxal-phosphate-dependent aminotransferase family.</text>
</comment>
<name>A0A875S035_EENNA</name>
<dbReference type="AlphaFoldDB" id="A0A875S035"/>
<dbReference type="EMBL" id="CP064813">
    <property type="protein sequence ID" value="QPG75141.1"/>
    <property type="molecule type" value="Genomic_DNA"/>
</dbReference>
<organism evidence="4 5">
    <name type="scientific">Eeniella nana</name>
    <name type="common">Yeast</name>
    <name type="synonym">Brettanomyces nanus</name>
    <dbReference type="NCBI Taxonomy" id="13502"/>
    <lineage>
        <taxon>Eukaryota</taxon>
        <taxon>Fungi</taxon>
        <taxon>Dikarya</taxon>
        <taxon>Ascomycota</taxon>
        <taxon>Saccharomycotina</taxon>
        <taxon>Pichiomycetes</taxon>
        <taxon>Pichiales</taxon>
        <taxon>Pichiaceae</taxon>
        <taxon>Brettanomyces</taxon>
    </lineage>
</organism>
<dbReference type="InterPro" id="IPR015424">
    <property type="entry name" value="PyrdxlP-dep_Trfase"/>
</dbReference>
<dbReference type="CDD" id="cd00610">
    <property type="entry name" value="OAT_like"/>
    <property type="match status" value="1"/>
</dbReference>
<dbReference type="PANTHER" id="PTHR43094:SF1">
    <property type="entry name" value="AMINOTRANSFERASE CLASS-III"/>
    <property type="match status" value="1"/>
</dbReference>
<dbReference type="RefSeq" id="XP_038778706.1">
    <property type="nucleotide sequence ID" value="XM_038922778.1"/>
</dbReference>
<keyword evidence="5" id="KW-1185">Reference proteome</keyword>
<dbReference type="GO" id="GO:0005829">
    <property type="term" value="C:cytosol"/>
    <property type="evidence" value="ECO:0007669"/>
    <property type="project" value="TreeGrafter"/>
</dbReference>
<dbReference type="OrthoDB" id="10261433at2759"/>
<evidence type="ECO:0000256" key="1">
    <source>
        <dbReference type="ARBA" id="ARBA00008954"/>
    </source>
</evidence>
<dbReference type="Gene3D" id="3.40.640.10">
    <property type="entry name" value="Type I PLP-dependent aspartate aminotransferase-like (Major domain)"/>
    <property type="match status" value="1"/>
</dbReference>
<dbReference type="Pfam" id="PF00202">
    <property type="entry name" value="Aminotran_3"/>
    <property type="match status" value="1"/>
</dbReference>
<sequence length="473" mass="51921">MTVKTKDHSYVFQRKISDKGLLCVGSKGDGMYIILEDPKTRERKVLMDGISGAAVCSLGHNDPEIIDQLSDFARESAYTFGGHYGNYSAENLSKFLCDKSKGLFSSCLWTGSGSEANENAMKIMRQYHLERGDPNRYKFISRKQSYHGFTIGSLSLGDCARKPPFKPILLSDECTPKIAQCYPYRGIKSGMTEEDYTNELLANAEKVFIENDPSTIAGVVVETVGGSTMGTPTPPKGYLDGLREITHKYGALFMCDEVMCGLGRCGYPFTFLHPEFGLSSGGPDLITVGKTIGSGIVTLAGVMISPKVVDAFEEGSNLIVGAQTYHCHALNCRVGLAVQQKIYRDNLIENVRILGDKMKADLKEQLKDCKVAGDVRGAGNFLTVEAVKDRESKEPFDHKFNIGSVMEQKCFDKGLIVMGASGTIGNEQVNDNEVIGYGDHCTIGPAFTFTEGQANFMVKTIVETFKEIEREYL</sequence>
<gene>
    <name evidence="4" type="ORF">FOA43_002485</name>
</gene>
<dbReference type="KEGG" id="bnn:FOA43_002485"/>
<protein>
    <recommendedName>
        <fullName evidence="6">Aminotransferase</fullName>
    </recommendedName>
</protein>
<evidence type="ECO:0000256" key="2">
    <source>
        <dbReference type="ARBA" id="ARBA00022898"/>
    </source>
</evidence>